<protein>
    <submittedName>
        <fullName evidence="2">Uncharacterized protein</fullName>
    </submittedName>
</protein>
<evidence type="ECO:0000256" key="1">
    <source>
        <dbReference type="SAM" id="MobiDB-lite"/>
    </source>
</evidence>
<organism evidence="2 3">
    <name type="scientific">Pleurodeles waltl</name>
    <name type="common">Iberian ribbed newt</name>
    <dbReference type="NCBI Taxonomy" id="8319"/>
    <lineage>
        <taxon>Eukaryota</taxon>
        <taxon>Metazoa</taxon>
        <taxon>Chordata</taxon>
        <taxon>Craniata</taxon>
        <taxon>Vertebrata</taxon>
        <taxon>Euteleostomi</taxon>
        <taxon>Amphibia</taxon>
        <taxon>Batrachia</taxon>
        <taxon>Caudata</taxon>
        <taxon>Salamandroidea</taxon>
        <taxon>Salamandridae</taxon>
        <taxon>Pleurodelinae</taxon>
        <taxon>Pleurodeles</taxon>
    </lineage>
</organism>
<comment type="caution">
    <text evidence="2">The sequence shown here is derived from an EMBL/GenBank/DDBJ whole genome shotgun (WGS) entry which is preliminary data.</text>
</comment>
<dbReference type="EMBL" id="JANPWB010000015">
    <property type="protein sequence ID" value="KAJ1093852.1"/>
    <property type="molecule type" value="Genomic_DNA"/>
</dbReference>
<proteinExistence type="predicted"/>
<dbReference type="Proteomes" id="UP001066276">
    <property type="component" value="Chromosome 11"/>
</dbReference>
<keyword evidence="3" id="KW-1185">Reference proteome</keyword>
<reference evidence="2" key="1">
    <citation type="journal article" date="2022" name="bioRxiv">
        <title>Sequencing and chromosome-scale assembly of the giantPleurodeles waltlgenome.</title>
        <authorList>
            <person name="Brown T."/>
            <person name="Elewa A."/>
            <person name="Iarovenko S."/>
            <person name="Subramanian E."/>
            <person name="Araus A.J."/>
            <person name="Petzold A."/>
            <person name="Susuki M."/>
            <person name="Suzuki K.-i.T."/>
            <person name="Hayashi T."/>
            <person name="Toyoda A."/>
            <person name="Oliveira C."/>
            <person name="Osipova E."/>
            <person name="Leigh N.D."/>
            <person name="Simon A."/>
            <person name="Yun M.H."/>
        </authorList>
    </citation>
    <scope>NUCLEOTIDE SEQUENCE</scope>
    <source>
        <strain evidence="2">20211129_DDA</strain>
        <tissue evidence="2">Liver</tissue>
    </source>
</reference>
<evidence type="ECO:0000313" key="2">
    <source>
        <dbReference type="EMBL" id="KAJ1093852.1"/>
    </source>
</evidence>
<feature type="region of interest" description="Disordered" evidence="1">
    <location>
        <begin position="1"/>
        <end position="25"/>
    </location>
</feature>
<feature type="compositionally biased region" description="Basic and acidic residues" evidence="1">
    <location>
        <begin position="1"/>
        <end position="10"/>
    </location>
</feature>
<evidence type="ECO:0000313" key="3">
    <source>
        <dbReference type="Proteomes" id="UP001066276"/>
    </source>
</evidence>
<accession>A0AAV7LQL5</accession>
<sequence length="109" mass="11947">MLERARDNRSRSPRPSPTWQLLPRTEAWRGGARTSGILSGGHPCPVLFRAVLRTGFGGPVIGPPTGERRIGRGLAEGLRRPAGQLQERASVYRGGWLGPTQDCAPRLYF</sequence>
<gene>
    <name evidence="2" type="ORF">NDU88_006941</name>
</gene>
<dbReference type="AlphaFoldDB" id="A0AAV7LQL5"/>
<name>A0AAV7LQL5_PLEWA</name>